<feature type="region of interest" description="Disordered" evidence="1">
    <location>
        <begin position="1"/>
        <end position="61"/>
    </location>
</feature>
<evidence type="ECO:0000313" key="2">
    <source>
        <dbReference type="Ensembl" id="ENSMPUP00000018273.1"/>
    </source>
</evidence>
<accession>M3Z3W1</accession>
<name>M3Z3W1_MUSPF</name>
<evidence type="ECO:0000256" key="1">
    <source>
        <dbReference type="SAM" id="MobiDB-lite"/>
    </source>
</evidence>
<feature type="region of interest" description="Disordered" evidence="1">
    <location>
        <begin position="265"/>
        <end position="307"/>
    </location>
</feature>
<feature type="region of interest" description="Disordered" evidence="1">
    <location>
        <begin position="360"/>
        <end position="395"/>
    </location>
</feature>
<feature type="region of interest" description="Disordered" evidence="1">
    <location>
        <begin position="136"/>
        <end position="155"/>
    </location>
</feature>
<dbReference type="AlphaFoldDB" id="M3Z3W1"/>
<sequence>MAVSLGTPATVPDDARGRVYGRWSGPPARKQSTSTKVKRGARAPGTRGAQRHSLRVLSSPSPHWAMSKAGFVRENEAFVGGGEPQLCLLWASSKGPLTPRGPSPTGSPTGLGPEGSPGIKQQGQGLEGVLETRPRHRQEGQAGEGGARRPQVSGSIGRVHGWAWAGRGGEQHPGAPSQEGVAAMGLNTPELGAPAAECREGARLQAVKSAEEKAPEAGRCRWGHRGPRRPAARMQAATWPWWQNCKAGLPHVGFALVVGPGPCASQQDPAHLASPELLPRRKRSGQPRPGRQAPTLRTSPPWPHRARACGSAALPTFLKGENEDQSAPEEDRPLPGEQTKQRSFLVEPWESSPCPCALSLTPPSTLLEDPGGPEWGPRPLRDSLRPLPAGTVACG</sequence>
<feature type="region of interest" description="Disordered" evidence="1">
    <location>
        <begin position="92"/>
        <end position="127"/>
    </location>
</feature>
<organism evidence="2">
    <name type="scientific">Mustela putorius furo</name>
    <name type="common">European domestic ferret</name>
    <name type="synonym">Mustela furo</name>
    <dbReference type="NCBI Taxonomy" id="9669"/>
    <lineage>
        <taxon>Eukaryota</taxon>
        <taxon>Metazoa</taxon>
        <taxon>Chordata</taxon>
        <taxon>Craniata</taxon>
        <taxon>Vertebrata</taxon>
        <taxon>Euteleostomi</taxon>
        <taxon>Mammalia</taxon>
        <taxon>Eutheria</taxon>
        <taxon>Laurasiatheria</taxon>
        <taxon>Carnivora</taxon>
        <taxon>Caniformia</taxon>
        <taxon>Musteloidea</taxon>
        <taxon>Mustelidae</taxon>
        <taxon>Mustelinae</taxon>
        <taxon>Mustela</taxon>
    </lineage>
</organism>
<protein>
    <submittedName>
        <fullName evidence="2">Uncharacterized protein</fullName>
    </submittedName>
</protein>
<dbReference type="HOGENOM" id="CLU_698212_0_0_1"/>
<proteinExistence type="predicted"/>
<dbReference type="InParanoid" id="M3Z3W1"/>
<reference evidence="2" key="1">
    <citation type="submission" date="2024-06" db="UniProtKB">
        <authorList>
            <consortium name="Ensembl"/>
        </authorList>
    </citation>
    <scope>IDENTIFICATION</scope>
</reference>
<feature type="region of interest" description="Disordered" evidence="1">
    <location>
        <begin position="321"/>
        <end position="346"/>
    </location>
</feature>
<dbReference type="EMBL" id="AEYP01005193">
    <property type="status" value="NOT_ANNOTATED_CDS"/>
    <property type="molecule type" value="Genomic_DNA"/>
</dbReference>
<dbReference type="Ensembl" id="ENSMPUT00000018543.1">
    <property type="protein sequence ID" value="ENSMPUP00000018273.1"/>
    <property type="gene ID" value="ENSMPUG00000018391.1"/>
</dbReference>
<feature type="compositionally biased region" description="Low complexity" evidence="1">
    <location>
        <begin position="95"/>
        <end position="118"/>
    </location>
</feature>